<name>A0ABP7W8P5_9ACTN</name>
<accession>A0ABP7W8P5</accession>
<organism evidence="2 3">
    <name type="scientific">Streptomyces shaanxiensis</name>
    <dbReference type="NCBI Taxonomy" id="653357"/>
    <lineage>
        <taxon>Bacteria</taxon>
        <taxon>Bacillati</taxon>
        <taxon>Actinomycetota</taxon>
        <taxon>Actinomycetes</taxon>
        <taxon>Kitasatosporales</taxon>
        <taxon>Streptomycetaceae</taxon>
        <taxon>Streptomyces</taxon>
    </lineage>
</organism>
<evidence type="ECO:0000256" key="1">
    <source>
        <dbReference type="SAM" id="MobiDB-lite"/>
    </source>
</evidence>
<protein>
    <submittedName>
        <fullName evidence="2">Uncharacterized protein</fullName>
    </submittedName>
</protein>
<dbReference type="Proteomes" id="UP001499984">
    <property type="component" value="Unassembled WGS sequence"/>
</dbReference>
<reference evidence="3" key="1">
    <citation type="journal article" date="2019" name="Int. J. Syst. Evol. Microbiol.">
        <title>The Global Catalogue of Microorganisms (GCM) 10K type strain sequencing project: providing services to taxonomists for standard genome sequencing and annotation.</title>
        <authorList>
            <consortium name="The Broad Institute Genomics Platform"/>
            <consortium name="The Broad Institute Genome Sequencing Center for Infectious Disease"/>
            <person name="Wu L."/>
            <person name="Ma J."/>
        </authorList>
    </citation>
    <scope>NUCLEOTIDE SEQUENCE [LARGE SCALE GENOMIC DNA]</scope>
    <source>
        <strain evidence="3">JCM 16925</strain>
    </source>
</reference>
<proteinExistence type="predicted"/>
<sequence>MAVTGRSVVGVGQAAKPVEGRAAEVGFAEGVALLRGDALEADGDASDLDRDGEGEAGVEDATGRGPLASWSVELPPFAVSAPESVLVSSSTAATTTVIVTAQISKGRRSGLLRC</sequence>
<evidence type="ECO:0000313" key="2">
    <source>
        <dbReference type="EMBL" id="GAA4083717.1"/>
    </source>
</evidence>
<feature type="region of interest" description="Disordered" evidence="1">
    <location>
        <begin position="42"/>
        <end position="65"/>
    </location>
</feature>
<gene>
    <name evidence="2" type="ORF">GCM10022233_76890</name>
</gene>
<evidence type="ECO:0000313" key="3">
    <source>
        <dbReference type="Proteomes" id="UP001499984"/>
    </source>
</evidence>
<dbReference type="EMBL" id="BAAAZY010000028">
    <property type="protein sequence ID" value="GAA4083717.1"/>
    <property type="molecule type" value="Genomic_DNA"/>
</dbReference>
<comment type="caution">
    <text evidence="2">The sequence shown here is derived from an EMBL/GenBank/DDBJ whole genome shotgun (WGS) entry which is preliminary data.</text>
</comment>
<keyword evidence="3" id="KW-1185">Reference proteome</keyword>